<protein>
    <submittedName>
        <fullName evidence="2">Uncharacterized protein</fullName>
    </submittedName>
</protein>
<evidence type="ECO:0000256" key="1">
    <source>
        <dbReference type="SAM" id="MobiDB-lite"/>
    </source>
</evidence>
<dbReference type="KEGG" id="gtr:GLOTRDRAFT_141356"/>
<feature type="region of interest" description="Disordered" evidence="1">
    <location>
        <begin position="704"/>
        <end position="740"/>
    </location>
</feature>
<evidence type="ECO:0000313" key="2">
    <source>
        <dbReference type="EMBL" id="EPQ50888.1"/>
    </source>
</evidence>
<feature type="compositionally biased region" description="Basic and acidic residues" evidence="1">
    <location>
        <begin position="704"/>
        <end position="717"/>
    </location>
</feature>
<dbReference type="OrthoDB" id="3212038at2759"/>
<dbReference type="HOGENOM" id="CLU_318859_0_0_1"/>
<feature type="compositionally biased region" description="Acidic residues" evidence="1">
    <location>
        <begin position="718"/>
        <end position="727"/>
    </location>
</feature>
<dbReference type="GO" id="GO:0007166">
    <property type="term" value="P:cell surface receptor signaling pathway"/>
    <property type="evidence" value="ECO:0007669"/>
    <property type="project" value="InterPro"/>
</dbReference>
<keyword evidence="3" id="KW-1185">Reference proteome</keyword>
<gene>
    <name evidence="2" type="ORF">GLOTRDRAFT_141356</name>
</gene>
<name>S7PTX0_GLOTA</name>
<dbReference type="GeneID" id="19304756"/>
<proteinExistence type="predicted"/>
<dbReference type="RefSeq" id="XP_007870764.1">
    <property type="nucleotide sequence ID" value="XM_007872573.1"/>
</dbReference>
<accession>S7PTX0</accession>
<reference evidence="2 3" key="1">
    <citation type="journal article" date="2012" name="Science">
        <title>The Paleozoic origin of enzymatic lignin decomposition reconstructed from 31 fungal genomes.</title>
        <authorList>
            <person name="Floudas D."/>
            <person name="Binder M."/>
            <person name="Riley R."/>
            <person name="Barry K."/>
            <person name="Blanchette R.A."/>
            <person name="Henrissat B."/>
            <person name="Martinez A.T."/>
            <person name="Otillar R."/>
            <person name="Spatafora J.W."/>
            <person name="Yadav J.S."/>
            <person name="Aerts A."/>
            <person name="Benoit I."/>
            <person name="Boyd A."/>
            <person name="Carlson A."/>
            <person name="Copeland A."/>
            <person name="Coutinho P.M."/>
            <person name="de Vries R.P."/>
            <person name="Ferreira P."/>
            <person name="Findley K."/>
            <person name="Foster B."/>
            <person name="Gaskell J."/>
            <person name="Glotzer D."/>
            <person name="Gorecki P."/>
            <person name="Heitman J."/>
            <person name="Hesse C."/>
            <person name="Hori C."/>
            <person name="Igarashi K."/>
            <person name="Jurgens J.A."/>
            <person name="Kallen N."/>
            <person name="Kersten P."/>
            <person name="Kohler A."/>
            <person name="Kuees U."/>
            <person name="Kumar T.K.A."/>
            <person name="Kuo A."/>
            <person name="LaButti K."/>
            <person name="Larrondo L.F."/>
            <person name="Lindquist E."/>
            <person name="Ling A."/>
            <person name="Lombard V."/>
            <person name="Lucas S."/>
            <person name="Lundell T."/>
            <person name="Martin R."/>
            <person name="McLaughlin D.J."/>
            <person name="Morgenstern I."/>
            <person name="Morin E."/>
            <person name="Murat C."/>
            <person name="Nagy L.G."/>
            <person name="Nolan M."/>
            <person name="Ohm R.A."/>
            <person name="Patyshakuliyeva A."/>
            <person name="Rokas A."/>
            <person name="Ruiz-Duenas F.J."/>
            <person name="Sabat G."/>
            <person name="Salamov A."/>
            <person name="Samejima M."/>
            <person name="Schmutz J."/>
            <person name="Slot J.C."/>
            <person name="St John F."/>
            <person name="Stenlid J."/>
            <person name="Sun H."/>
            <person name="Sun S."/>
            <person name="Syed K."/>
            <person name="Tsang A."/>
            <person name="Wiebenga A."/>
            <person name="Young D."/>
            <person name="Pisabarro A."/>
            <person name="Eastwood D.C."/>
            <person name="Martin F."/>
            <person name="Cullen D."/>
            <person name="Grigoriev I.V."/>
            <person name="Hibbett D.S."/>
        </authorList>
    </citation>
    <scope>NUCLEOTIDE SEQUENCE [LARGE SCALE GENOMIC DNA]</scope>
    <source>
        <strain evidence="2 3">ATCC 11539</strain>
    </source>
</reference>
<evidence type="ECO:0000313" key="3">
    <source>
        <dbReference type="Proteomes" id="UP000030669"/>
    </source>
</evidence>
<dbReference type="AlphaFoldDB" id="S7PTX0"/>
<sequence length="912" mass="102260">MTFNMRRSRADAAISTTADLLSKLKDLSDAVPVPYVKMAFSAASAIFDMLDTMSGNKGECARLKKQIEDMIQMLLDLSPLTVCILSTSTKSHRIIDELQSTLLHVQKCLKKITGRNAFTKFALSKSIAKDLSDCREDIQDVIAKMQVYVTSKQYLEYGEHAAGVKRVGLSDIQRHRVSRSGEYEDVTVYDSRKAVMKVYSQQDMVCDSNVFEQKGSDGSQFVEDLKFYLDNKEAYLLQVFGYSEFSEKAQWMLLFHDPGAPAQAYIAETYRRESPRESTLKTLAMMTELLQSAQHVLKNGSGGCIFDTAQVRYHTSHGSIVLADWNPSRAYPKDSSSEVKTVVLWDSFVKLMTESLTGDPLQPTHVHGEYSKTGAYVSRAVKHFVHLLWNYRYQYKTADIDGLFRQLIEAVNQLRRSVEDSPDSGGVNPLLLALLQYQPLSASVCSMWDIYDDVDIEPGDVGYMYRDKESKKLAFQRITTLQTLVEEDPTMDKRVIAQVKRQQAPLLYFPDADPSPWDSVELSDGLTRYTLRLRDCTYTRKVGVKLGTDRASLNTRFDYPWSTVLLMAERLQQYADQYKIHVSDIMLIFNRGRAERYSHITFAESHQYINGLCQAAEKAGFHNDLLYYFDTPNVSHGQLEGYWSIDPEPGHPLWPPSLDESGTPWGWEHAEPGLGLNVEVSRILFALHASVTGTAVARTALEHLGPERAANEAQTDKDEQEGADDMTQDTPPSPDSGSDEAVRELRGIAAAGLGFKNIDSVTADDIRATRAARTALRAKQNPVPPLTAIQQEIAEGEVLYASGLRKMIKLKSSRVLKHGIDAQVAAAEVAAMKLISEHTTVPIPVNPEHIVDAGRSYVATDYAEEQVLSKVWEHLRDDEKVTILGELKTYVNPLRSLEPRPPGYIGSLNRDQ</sequence>
<organism evidence="2 3">
    <name type="scientific">Gloeophyllum trabeum (strain ATCC 11539 / FP-39264 / Madison 617)</name>
    <name type="common">Brown rot fungus</name>
    <dbReference type="NCBI Taxonomy" id="670483"/>
    <lineage>
        <taxon>Eukaryota</taxon>
        <taxon>Fungi</taxon>
        <taxon>Dikarya</taxon>
        <taxon>Basidiomycota</taxon>
        <taxon>Agaricomycotina</taxon>
        <taxon>Agaricomycetes</taxon>
        <taxon>Gloeophyllales</taxon>
        <taxon>Gloeophyllaceae</taxon>
        <taxon>Gloeophyllum</taxon>
    </lineage>
</organism>
<dbReference type="Gene3D" id="1.20.930.20">
    <property type="entry name" value="Adaptor protein Cbl, N-terminal domain"/>
    <property type="match status" value="1"/>
</dbReference>
<dbReference type="Proteomes" id="UP000030669">
    <property type="component" value="Unassembled WGS sequence"/>
</dbReference>
<dbReference type="InterPro" id="IPR036537">
    <property type="entry name" value="Adaptor_Cbl_N_dom_sf"/>
</dbReference>
<dbReference type="EMBL" id="KB469313">
    <property type="protein sequence ID" value="EPQ50888.1"/>
    <property type="molecule type" value="Genomic_DNA"/>
</dbReference>
<dbReference type="InterPro" id="IPR059179">
    <property type="entry name" value="MLKL-like_MCAfunc"/>
</dbReference>
<dbReference type="CDD" id="cd21037">
    <property type="entry name" value="MLKL_NTD"/>
    <property type="match status" value="1"/>
</dbReference>